<evidence type="ECO:0000313" key="3">
    <source>
        <dbReference type="Proteomes" id="UP000442714"/>
    </source>
</evidence>
<reference evidence="2 3" key="1">
    <citation type="submission" date="2019-12" db="EMBL/GenBank/DDBJ databases">
        <title>Genomic-based taxomic classification of the family Erythrobacteraceae.</title>
        <authorList>
            <person name="Xu L."/>
        </authorList>
    </citation>
    <scope>NUCLEOTIDE SEQUENCE [LARGE SCALE GENOMIC DNA]</scope>
    <source>
        <strain evidence="2 3">KCTC 52763</strain>
    </source>
</reference>
<dbReference type="GO" id="GO:0016740">
    <property type="term" value="F:transferase activity"/>
    <property type="evidence" value="ECO:0007669"/>
    <property type="project" value="UniProtKB-KW"/>
</dbReference>
<dbReference type="PROSITE" id="PS51729">
    <property type="entry name" value="GNAT_YJDJ"/>
    <property type="match status" value="1"/>
</dbReference>
<dbReference type="PANTHER" id="PTHR31435">
    <property type="entry name" value="PROTEIN NATD1"/>
    <property type="match status" value="1"/>
</dbReference>
<sequence>MEGLTITRHEEQSKGEYHAHIEGTKAIGRLTWVEREIAGEVVRVAEHTLVPRAIGGRGVAANLVDELVKDARENGFKIVPQCSYVEKKFDQNPAWSDVRA</sequence>
<evidence type="ECO:0000313" key="2">
    <source>
        <dbReference type="EMBL" id="MXO91297.1"/>
    </source>
</evidence>
<dbReference type="SUPFAM" id="SSF55729">
    <property type="entry name" value="Acyl-CoA N-acyltransferases (Nat)"/>
    <property type="match status" value="1"/>
</dbReference>
<dbReference type="EMBL" id="WTYX01000002">
    <property type="protein sequence ID" value="MXO91297.1"/>
    <property type="molecule type" value="Genomic_DNA"/>
</dbReference>
<keyword evidence="3" id="KW-1185">Reference proteome</keyword>
<organism evidence="2 3">
    <name type="scientific">Pontixanthobacter aquaemixtae</name>
    <dbReference type="NCBI Taxonomy" id="1958940"/>
    <lineage>
        <taxon>Bacteria</taxon>
        <taxon>Pseudomonadati</taxon>
        <taxon>Pseudomonadota</taxon>
        <taxon>Alphaproteobacteria</taxon>
        <taxon>Sphingomonadales</taxon>
        <taxon>Erythrobacteraceae</taxon>
        <taxon>Pontixanthobacter</taxon>
    </lineage>
</organism>
<dbReference type="InterPro" id="IPR016181">
    <property type="entry name" value="Acyl_CoA_acyltransferase"/>
</dbReference>
<dbReference type="AlphaFoldDB" id="A0A844ZX09"/>
<proteinExistence type="predicted"/>
<dbReference type="InterPro" id="IPR031165">
    <property type="entry name" value="GNAT_YJDJ"/>
</dbReference>
<dbReference type="Gene3D" id="3.40.630.30">
    <property type="match status" value="1"/>
</dbReference>
<dbReference type="InterPro" id="IPR045057">
    <property type="entry name" value="Gcn5-rel_NAT"/>
</dbReference>
<accession>A0A844ZX09</accession>
<gene>
    <name evidence="2" type="ORF">GRI41_10715</name>
</gene>
<keyword evidence="2" id="KW-0808">Transferase</keyword>
<dbReference type="PANTHER" id="PTHR31435:SF9">
    <property type="entry name" value="PROTEIN NATD1"/>
    <property type="match status" value="1"/>
</dbReference>
<comment type="caution">
    <text evidence="2">The sequence shown here is derived from an EMBL/GenBank/DDBJ whole genome shotgun (WGS) entry which is preliminary data.</text>
</comment>
<dbReference type="OrthoDB" id="9800945at2"/>
<evidence type="ECO:0000259" key="1">
    <source>
        <dbReference type="PROSITE" id="PS51729"/>
    </source>
</evidence>
<dbReference type="Proteomes" id="UP000442714">
    <property type="component" value="Unassembled WGS sequence"/>
</dbReference>
<name>A0A844ZX09_9SPHN</name>
<protein>
    <submittedName>
        <fullName evidence="2">N-acetyltransferase</fullName>
    </submittedName>
</protein>
<feature type="domain" description="N-acetyltransferase" evidence="1">
    <location>
        <begin position="9"/>
        <end position="100"/>
    </location>
</feature>
<dbReference type="Pfam" id="PF14542">
    <property type="entry name" value="Acetyltransf_CG"/>
    <property type="match status" value="1"/>
</dbReference>